<gene>
    <name evidence="1" type="ORF">vBBcoS136_00177</name>
</gene>
<evidence type="ECO:0000313" key="2">
    <source>
        <dbReference type="Proteomes" id="UP000274199"/>
    </source>
</evidence>
<name>A0A3G3BW50_9CAUD</name>
<reference evidence="1 2" key="1">
    <citation type="submission" date="2018-09" db="EMBL/GenBank/DDBJ databases">
        <title>Comparative Genomic Analysis of Eight Novel Haloalkaliphilic Bacteriophages from Lake Elmenteita, Kenya.</title>
        <authorList>
            <person name="Akhwale J.K."/>
        </authorList>
    </citation>
    <scope>NUCLEOTIDE SEQUENCE [LARGE SCALE GENOMIC DNA]</scope>
</reference>
<dbReference type="EMBL" id="MH884508">
    <property type="protein sequence ID" value="AYP68291.1"/>
    <property type="molecule type" value="Genomic_DNA"/>
</dbReference>
<sequence>MNEQLVLEAYRDGSPIKLIMEGFQLSKDDVKKILLNYKEQNMINRRLTDEIKRMIAERDINGIARRQISLELEVNINTVKKACEKFGQALKEKATSDKSYTRINRKLDTSTCPSCSSEKVNYVDLNTYYCMDCGDEYEHYIDHVLRINWEYLDE</sequence>
<dbReference type="Proteomes" id="UP000274199">
    <property type="component" value="Segment"/>
</dbReference>
<organism evidence="1 2">
    <name type="scientific">Bacillus phage vB_BcoS-136</name>
    <dbReference type="NCBI Taxonomy" id="2419619"/>
    <lineage>
        <taxon>Viruses</taxon>
        <taxon>Duplodnaviria</taxon>
        <taxon>Heunggongvirae</taxon>
        <taxon>Uroviricota</taxon>
        <taxon>Caudoviricetes</taxon>
        <taxon>Heleneionescovirinae</taxon>
        <taxon>Kenyattavirus</taxon>
        <taxon>Kenyattavirus kv136</taxon>
    </lineage>
</organism>
<protein>
    <submittedName>
        <fullName evidence="1">Uncharacterized protein</fullName>
    </submittedName>
</protein>
<keyword evidence="2" id="KW-1185">Reference proteome</keyword>
<evidence type="ECO:0000313" key="1">
    <source>
        <dbReference type="EMBL" id="AYP68291.1"/>
    </source>
</evidence>
<accession>A0A3G3BW50</accession>
<proteinExistence type="predicted"/>